<sequence length="36" mass="4162">MMNSGYLHKIRDSAQIEDSGRIGNNTTFYNNLFHSE</sequence>
<dbReference type="Proteomes" id="UP000183766">
    <property type="component" value="Unassembled WGS sequence"/>
</dbReference>
<dbReference type="EMBL" id="FNRP01000003">
    <property type="protein sequence ID" value="SEA17999.1"/>
    <property type="molecule type" value="Genomic_DNA"/>
</dbReference>
<accession>A0A173YHZ2</accession>
<protein>
    <submittedName>
        <fullName evidence="1">Uncharacterized protein</fullName>
    </submittedName>
</protein>
<evidence type="ECO:0000313" key="1">
    <source>
        <dbReference type="EMBL" id="SEA17999.1"/>
    </source>
</evidence>
<dbReference type="Proteomes" id="UP000183040">
    <property type="component" value="Unassembled WGS sequence"/>
</dbReference>
<reference evidence="3 4" key="1">
    <citation type="submission" date="2016-10" db="EMBL/GenBank/DDBJ databases">
        <authorList>
            <person name="de Groot N.N."/>
        </authorList>
    </citation>
    <scope>NUCLEOTIDE SEQUENCE [LARGE SCALE GENOMIC DNA]</scope>
    <source>
        <strain evidence="2 4">NLAE-zl-C202</strain>
        <strain evidence="1 3">NLAE-zl-G339</strain>
    </source>
</reference>
<name>A0A173YHZ2_9BACE</name>
<proteinExistence type="predicted"/>
<dbReference type="EMBL" id="FOUM01000006">
    <property type="protein sequence ID" value="SFM51335.1"/>
    <property type="molecule type" value="Genomic_DNA"/>
</dbReference>
<evidence type="ECO:0000313" key="4">
    <source>
        <dbReference type="Proteomes" id="UP000183766"/>
    </source>
</evidence>
<evidence type="ECO:0000313" key="3">
    <source>
        <dbReference type="Proteomes" id="UP000183040"/>
    </source>
</evidence>
<evidence type="ECO:0000313" key="2">
    <source>
        <dbReference type="EMBL" id="SFM51335.1"/>
    </source>
</evidence>
<gene>
    <name evidence="1" type="ORF">SAMN04487924_10321</name>
    <name evidence="2" type="ORF">SAMN05216250_10612</name>
</gene>
<organism evidence="1 3">
    <name type="scientific">Bacteroides xylanisolvens</name>
    <dbReference type="NCBI Taxonomy" id="371601"/>
    <lineage>
        <taxon>Bacteria</taxon>
        <taxon>Pseudomonadati</taxon>
        <taxon>Bacteroidota</taxon>
        <taxon>Bacteroidia</taxon>
        <taxon>Bacteroidales</taxon>
        <taxon>Bacteroidaceae</taxon>
        <taxon>Bacteroides</taxon>
    </lineage>
</organism>
<dbReference type="AlphaFoldDB" id="A0A173YHZ2"/>